<reference evidence="2 3" key="1">
    <citation type="journal article" date="2023" name="Limnol Oceanogr Lett">
        <title>Environmental adaptations by the intertidal Antarctic cyanobacterium Halotia branconii CENA392 as revealed using long-read genome sequencing.</title>
        <authorList>
            <person name="Dextro R.B."/>
            <person name="Delbaje E."/>
            <person name="Freitas P.N.N."/>
            <person name="Geraldes V."/>
            <person name="Pinto E."/>
            <person name="Long P.F."/>
            <person name="Fiore M.F."/>
        </authorList>
    </citation>
    <scope>NUCLEOTIDE SEQUENCE [LARGE SCALE GENOMIC DNA]</scope>
    <source>
        <strain evidence="2 3">CENA392</strain>
    </source>
</reference>
<dbReference type="InterPro" id="IPR003115">
    <property type="entry name" value="ParB_N"/>
</dbReference>
<dbReference type="Proteomes" id="UP001223520">
    <property type="component" value="Chromosome"/>
</dbReference>
<organism evidence="2 3">
    <name type="scientific">Halotia branconii CENA392</name>
    <dbReference type="NCBI Taxonomy" id="1539056"/>
    <lineage>
        <taxon>Bacteria</taxon>
        <taxon>Bacillati</taxon>
        <taxon>Cyanobacteriota</taxon>
        <taxon>Cyanophyceae</taxon>
        <taxon>Nostocales</taxon>
        <taxon>Nodulariaceae</taxon>
        <taxon>Halotia</taxon>
    </lineage>
</organism>
<dbReference type="InterPro" id="IPR036086">
    <property type="entry name" value="ParB/Sulfiredoxin_sf"/>
</dbReference>
<dbReference type="EMBL" id="CP124543">
    <property type="protein sequence ID" value="WGV26613.1"/>
    <property type="molecule type" value="Genomic_DNA"/>
</dbReference>
<feature type="domain" description="ParB-like N-terminal" evidence="1">
    <location>
        <begin position="8"/>
        <end position="69"/>
    </location>
</feature>
<dbReference type="AlphaFoldDB" id="A0AAJ6NUF4"/>
<dbReference type="KEGG" id="hbq:QI031_03630"/>
<dbReference type="Pfam" id="PF02195">
    <property type="entry name" value="ParB_N"/>
    <property type="match status" value="1"/>
</dbReference>
<dbReference type="RefSeq" id="WP_281483860.1">
    <property type="nucleotide sequence ID" value="NZ_CP124543.1"/>
</dbReference>
<evidence type="ECO:0000259" key="1">
    <source>
        <dbReference type="Pfam" id="PF02195"/>
    </source>
</evidence>
<keyword evidence="3" id="KW-1185">Reference proteome</keyword>
<sequence length="242" mass="27847">MKLSTSLVAIKKIISSKPRSLFAEEKLEQAAELILESEGVINPIVVRRTSLQSYEVADGDFEYYAASRAREIDPRKGEMIGVFIIEDENEETLTKQVEVFRKPKDNIPVITEWNSKDIEKFLINLESRFEKITKQLLEQATTHVQLENKVKSLEQKLADKVEPLEVFRKFDKLNIASRLINVGIPEKRASMIAEVVENERSKEQFKSLNDVVERVKISHGKSMQRGISSNKMLDIVDLWSKR</sequence>
<gene>
    <name evidence="2" type="ORF">QI031_03630</name>
</gene>
<accession>A0AAJ6NUF4</accession>
<dbReference type="Gene3D" id="3.90.1530.10">
    <property type="entry name" value="Conserved hypothetical protein from pyrococcus furiosus pfu- 392566-001, ParB domain"/>
    <property type="match status" value="1"/>
</dbReference>
<evidence type="ECO:0000313" key="3">
    <source>
        <dbReference type="Proteomes" id="UP001223520"/>
    </source>
</evidence>
<protein>
    <recommendedName>
        <fullName evidence="1">ParB-like N-terminal domain-containing protein</fullName>
    </recommendedName>
</protein>
<proteinExistence type="predicted"/>
<dbReference type="SUPFAM" id="SSF110849">
    <property type="entry name" value="ParB/Sulfiredoxin"/>
    <property type="match status" value="1"/>
</dbReference>
<name>A0AAJ6NUF4_9CYAN</name>
<evidence type="ECO:0000313" key="2">
    <source>
        <dbReference type="EMBL" id="WGV26613.1"/>
    </source>
</evidence>